<gene>
    <name evidence="2" type="ORF">MPDQ_007205</name>
</gene>
<organism evidence="2 3">
    <name type="scientific">Monascus purpureus</name>
    <name type="common">Red mold</name>
    <name type="synonym">Monascus anka</name>
    <dbReference type="NCBI Taxonomy" id="5098"/>
    <lineage>
        <taxon>Eukaryota</taxon>
        <taxon>Fungi</taxon>
        <taxon>Dikarya</taxon>
        <taxon>Ascomycota</taxon>
        <taxon>Pezizomycotina</taxon>
        <taxon>Eurotiomycetes</taxon>
        <taxon>Eurotiomycetidae</taxon>
        <taxon>Eurotiales</taxon>
        <taxon>Aspergillaceae</taxon>
        <taxon>Monascus</taxon>
    </lineage>
</organism>
<feature type="compositionally biased region" description="Polar residues" evidence="1">
    <location>
        <begin position="363"/>
        <end position="375"/>
    </location>
</feature>
<feature type="region of interest" description="Disordered" evidence="1">
    <location>
        <begin position="356"/>
        <end position="381"/>
    </location>
</feature>
<dbReference type="AlphaFoldDB" id="A0A507QUL1"/>
<evidence type="ECO:0000313" key="3">
    <source>
        <dbReference type="Proteomes" id="UP000319663"/>
    </source>
</evidence>
<feature type="compositionally biased region" description="Low complexity" evidence="1">
    <location>
        <begin position="124"/>
        <end position="142"/>
    </location>
</feature>
<feature type="region of interest" description="Disordered" evidence="1">
    <location>
        <begin position="228"/>
        <end position="249"/>
    </location>
</feature>
<reference evidence="2 3" key="1">
    <citation type="submission" date="2019-06" db="EMBL/GenBank/DDBJ databases">
        <title>Wine fermentation using esterase from Monascus purpureus.</title>
        <authorList>
            <person name="Geng C."/>
            <person name="Zhang Y."/>
        </authorList>
    </citation>
    <scope>NUCLEOTIDE SEQUENCE [LARGE SCALE GENOMIC DNA]</scope>
    <source>
        <strain evidence="2">HQ1</strain>
    </source>
</reference>
<proteinExistence type="predicted"/>
<feature type="region of interest" description="Disordered" evidence="1">
    <location>
        <begin position="116"/>
        <end position="142"/>
    </location>
</feature>
<dbReference type="EMBL" id="VIFY01000072">
    <property type="protein sequence ID" value="TQB71900.1"/>
    <property type="molecule type" value="Genomic_DNA"/>
</dbReference>
<accession>A0A507QUL1</accession>
<keyword evidence="3" id="KW-1185">Reference proteome</keyword>
<feature type="region of interest" description="Disordered" evidence="1">
    <location>
        <begin position="156"/>
        <end position="175"/>
    </location>
</feature>
<evidence type="ECO:0000256" key="1">
    <source>
        <dbReference type="SAM" id="MobiDB-lite"/>
    </source>
</evidence>
<comment type="caution">
    <text evidence="2">The sequence shown here is derived from an EMBL/GenBank/DDBJ whole genome shotgun (WGS) entry which is preliminary data.</text>
</comment>
<dbReference type="Proteomes" id="UP000319663">
    <property type="component" value="Unassembled WGS sequence"/>
</dbReference>
<protein>
    <submittedName>
        <fullName evidence="2">Uncharacterized protein</fullName>
    </submittedName>
</protein>
<evidence type="ECO:0000313" key="2">
    <source>
        <dbReference type="EMBL" id="TQB71900.1"/>
    </source>
</evidence>
<name>A0A507QUL1_MONPU</name>
<sequence length="429" mass="47469">MPTRSQRLLATSLVFESSSPPRTTAQWKRVLSGVKLLYIQRQYKQCAACCAEILQTAREPTFLYFYSAISYEILGRSAHNYSSNKIPFLQQALDYFMTCNEVLSFALPVSETVQAASHDESPPSMGDVSSLSGSSGTPSSVGSLVHSITRIIEKSIDSPGEDPFVSDREEVPTTPTPASFQVAMYSDDDKENVAPGLMPPPLRIRKSSGDLALAAAGCRVDNDIVKVKPTKSGIPPRGQQRTRRPPPLPLQIIPARERRKKKALAMENREEEHCTPSSCSSSKTVIVHRDKCMPTSVTPICPPTSRRYSNSICALLSQVKSNISAIYSLIDDVTEAQRIRRACKIRRSASFWSFSPAKDDSRTQQGRNGTSSRSGSDAMGIENKEQRIARLRAEGWKTVGLKSGRRGWKGVEYYRAYCESVLNELYLDA</sequence>